<reference evidence="2 3" key="1">
    <citation type="journal article" date="2009" name="Infect. Immun.">
        <title>Comparative genomics reveal extensive transposon-mediated genomic plasticity and diversity among potential effector proteins within the genus Coxiella.</title>
        <authorList>
            <person name="Beare P.A."/>
            <person name="Unsworth N."/>
            <person name="Andoh M."/>
            <person name="Voth D.E."/>
            <person name="Omsland A."/>
            <person name="Gilk S.D."/>
            <person name="Williams K.P."/>
            <person name="Sobral B.W."/>
            <person name="Kupko J.J.III."/>
            <person name="Porcella S.F."/>
            <person name="Samuel J.E."/>
            <person name="Heinzen R.A."/>
        </authorList>
    </citation>
    <scope>NUCLEOTIDE SEQUENCE [LARGE SCALE GENOMIC DNA]</scope>
    <source>
        <strain evidence="2 3">Dugway 5J108-111</strain>
    </source>
</reference>
<accession>A9KDK4</accession>
<evidence type="ECO:0000313" key="3">
    <source>
        <dbReference type="Proteomes" id="UP000008555"/>
    </source>
</evidence>
<protein>
    <submittedName>
        <fullName evidence="2">IcmT</fullName>
    </submittedName>
</protein>
<dbReference type="AlphaFoldDB" id="A9KDK4"/>
<dbReference type="KEGG" id="cbd:CBUD_0354"/>
<dbReference type="NCBIfam" id="NF038220">
    <property type="entry name" value="IcmT_TraK"/>
    <property type="match status" value="1"/>
</dbReference>
<name>A9KDK4_COXBN</name>
<dbReference type="EMBL" id="CP000733">
    <property type="protein sequence ID" value="ABS76921.1"/>
    <property type="molecule type" value="Genomic_DNA"/>
</dbReference>
<proteinExistence type="predicted"/>
<dbReference type="HOGENOM" id="CLU_180734_1_0_6"/>
<dbReference type="Proteomes" id="UP000008555">
    <property type="component" value="Chromosome"/>
</dbReference>
<evidence type="ECO:0000313" key="2">
    <source>
        <dbReference type="EMBL" id="ABS76921.1"/>
    </source>
</evidence>
<evidence type="ECO:0000256" key="1">
    <source>
        <dbReference type="SAM" id="Phobius"/>
    </source>
</evidence>
<organism evidence="2 3">
    <name type="scientific">Coxiella burnetii (strain Dugway 5J108-111)</name>
    <dbReference type="NCBI Taxonomy" id="434922"/>
    <lineage>
        <taxon>Bacteria</taxon>
        <taxon>Pseudomonadati</taxon>
        <taxon>Pseudomonadota</taxon>
        <taxon>Gammaproteobacteria</taxon>
        <taxon>Legionellales</taxon>
        <taxon>Coxiellaceae</taxon>
        <taxon>Coxiella</taxon>
    </lineage>
</organism>
<feature type="transmembrane region" description="Helical" evidence="1">
    <location>
        <begin position="36"/>
        <end position="59"/>
    </location>
</feature>
<keyword evidence="1" id="KW-0472">Membrane</keyword>
<dbReference type="RefSeq" id="WP_005769580.1">
    <property type="nucleotide sequence ID" value="NC_009727.1"/>
</dbReference>
<gene>
    <name evidence="2" type="primary">icmT</name>
    <name evidence="2" type="ordered locus">CBUD_0354</name>
</gene>
<keyword evidence="1" id="KW-0812">Transmembrane</keyword>
<keyword evidence="1" id="KW-1133">Transmembrane helix</keyword>
<dbReference type="InterPro" id="IPR047756">
    <property type="entry name" value="IcmT-like"/>
</dbReference>
<sequence length="85" mass="10146">MKSLDEAHWRDSARSVRFFIWDGKTAFPLLLFLLHIQWWTLIVAVTAMVFFTVLNRYGFSVEVFLRWLRSAIGGRRKIAIAWWDN</sequence>